<dbReference type="AlphaFoldDB" id="A0A0N9ZFP1"/>
<dbReference type="Proteomes" id="UP000064920">
    <property type="component" value="Chromosome"/>
</dbReference>
<proteinExistence type="predicted"/>
<dbReference type="KEGG" id="cmar:IMCC12053_1373"/>
<protein>
    <submittedName>
        <fullName evidence="1">Uncharacterized protein</fullName>
    </submittedName>
</protein>
<evidence type="ECO:0000313" key="1">
    <source>
        <dbReference type="EMBL" id="ALI55320.1"/>
    </source>
</evidence>
<keyword evidence="2" id="KW-1185">Reference proteome</keyword>
<reference evidence="1 2" key="1">
    <citation type="submission" date="2015-05" db="EMBL/GenBank/DDBJ databases">
        <authorList>
            <person name="Wang D.B."/>
            <person name="Wang M."/>
        </authorList>
    </citation>
    <scope>NUCLEOTIDE SEQUENCE [LARGE SCALE GENOMIC DNA]</scope>
    <source>
        <strain evidence="1 2">IMCC 12053</strain>
    </source>
</reference>
<accession>A0A0N9ZFP1</accession>
<name>A0A0N9ZFP1_9RHOB</name>
<organism evidence="1 2">
    <name type="scientific">Celeribacter marinus</name>
    <dbReference type="NCBI Taxonomy" id="1397108"/>
    <lineage>
        <taxon>Bacteria</taxon>
        <taxon>Pseudomonadati</taxon>
        <taxon>Pseudomonadota</taxon>
        <taxon>Alphaproteobacteria</taxon>
        <taxon>Rhodobacterales</taxon>
        <taxon>Roseobacteraceae</taxon>
        <taxon>Celeribacter</taxon>
    </lineage>
</organism>
<gene>
    <name evidence="1" type="ORF">IMCC12053_1373</name>
</gene>
<evidence type="ECO:0000313" key="2">
    <source>
        <dbReference type="Proteomes" id="UP000064920"/>
    </source>
</evidence>
<sequence>MRGECHSAASFSEISVKRAAILGLHEPQFVSAPNAASTAYTGIKPCSWAARKMVLTPVPTHEHKMGPVLGRSTGGGR</sequence>
<dbReference type="EMBL" id="CP012023">
    <property type="protein sequence ID" value="ALI55320.1"/>
    <property type="molecule type" value="Genomic_DNA"/>
</dbReference>